<dbReference type="GO" id="GO:0006508">
    <property type="term" value="P:proteolysis"/>
    <property type="evidence" value="ECO:0007669"/>
    <property type="project" value="UniProtKB-KW"/>
</dbReference>
<dbReference type="Gene3D" id="3.10.450.350">
    <property type="match status" value="1"/>
</dbReference>
<dbReference type="GO" id="GO:0046872">
    <property type="term" value="F:metal ion binding"/>
    <property type="evidence" value="ECO:0007669"/>
    <property type="project" value="UniProtKB-KW"/>
</dbReference>
<evidence type="ECO:0000259" key="9">
    <source>
        <dbReference type="Pfam" id="PF01551"/>
    </source>
</evidence>
<keyword evidence="6" id="KW-0482">Metalloprotease</keyword>
<dbReference type="InterPro" id="IPR040653">
    <property type="entry name" value="Csd3_N"/>
</dbReference>
<dbReference type="Gene3D" id="2.70.70.10">
    <property type="entry name" value="Glucose Permease (Domain IIA)"/>
    <property type="match status" value="1"/>
</dbReference>
<evidence type="ECO:0000256" key="6">
    <source>
        <dbReference type="ARBA" id="ARBA00023049"/>
    </source>
</evidence>
<name>A0A4U8UF41_9HELI</name>
<accession>A0A4U8UF41</accession>
<protein>
    <submittedName>
        <fullName evidence="11">M23 family metallopeptidase</fullName>
    </submittedName>
</protein>
<feature type="domain" description="M23ase beta-sheet core" evidence="9">
    <location>
        <begin position="283"/>
        <end position="379"/>
    </location>
</feature>
<evidence type="ECO:0000256" key="7">
    <source>
        <dbReference type="SAM" id="MobiDB-lite"/>
    </source>
</evidence>
<dbReference type="PANTHER" id="PTHR21666:SF288">
    <property type="entry name" value="CELL DIVISION PROTEIN YTFB"/>
    <property type="match status" value="1"/>
</dbReference>
<dbReference type="GO" id="GO:0004222">
    <property type="term" value="F:metalloendopeptidase activity"/>
    <property type="evidence" value="ECO:0007669"/>
    <property type="project" value="TreeGrafter"/>
</dbReference>
<dbReference type="Proteomes" id="UP000029857">
    <property type="component" value="Unassembled WGS sequence"/>
</dbReference>
<evidence type="ECO:0000256" key="1">
    <source>
        <dbReference type="ARBA" id="ARBA00001947"/>
    </source>
</evidence>
<dbReference type="InterPro" id="IPR050570">
    <property type="entry name" value="Cell_wall_metabolism_enzyme"/>
</dbReference>
<evidence type="ECO:0000256" key="5">
    <source>
        <dbReference type="ARBA" id="ARBA00022833"/>
    </source>
</evidence>
<gene>
    <name evidence="11" type="ORF">LS79_002440</name>
</gene>
<keyword evidence="5" id="KW-0862">Zinc</keyword>
<dbReference type="InterPro" id="IPR016047">
    <property type="entry name" value="M23ase_b-sheet_dom"/>
</dbReference>
<dbReference type="PANTHER" id="PTHR21666">
    <property type="entry name" value="PEPTIDASE-RELATED"/>
    <property type="match status" value="1"/>
</dbReference>
<comment type="cofactor">
    <cofactor evidence="1">
        <name>Zn(2+)</name>
        <dbReference type="ChEBI" id="CHEBI:29105"/>
    </cofactor>
</comment>
<evidence type="ECO:0000256" key="4">
    <source>
        <dbReference type="ARBA" id="ARBA00022801"/>
    </source>
</evidence>
<dbReference type="InterPro" id="IPR011055">
    <property type="entry name" value="Dup_hybrid_motif"/>
</dbReference>
<organism evidence="11 12">
    <name type="scientific">Helicobacter bilis</name>
    <dbReference type="NCBI Taxonomy" id="37372"/>
    <lineage>
        <taxon>Bacteria</taxon>
        <taxon>Pseudomonadati</taxon>
        <taxon>Campylobacterota</taxon>
        <taxon>Epsilonproteobacteria</taxon>
        <taxon>Campylobacterales</taxon>
        <taxon>Helicobacteraceae</taxon>
        <taxon>Helicobacter</taxon>
    </lineage>
</organism>
<dbReference type="Pfam" id="PF01551">
    <property type="entry name" value="Peptidase_M23"/>
    <property type="match status" value="1"/>
</dbReference>
<sequence>MNIFCKIILLYCVAMNIAVFGTESQDLSSKDSSSRDSQNTDNNTKEIESKVSKPTKTNGFYATYTEQYKWEYGSTFLGFLAKNNISEKTYYNLSPEDKELVADVKTDSDMFVVRDSLGNLVQAFLSLNADTQVHIFYDFAKEQYSLEIIPIISIQLEQKVVAQIQDGGGPSSALYGATQDPKLNQEFIAAYKMRQVVQKGDRIAAVYLRQYRLGKPIGAPDIKSIAVESNKKFQYLFGYKNRYYDLDGKEMANFFLITPVKYRRISSRFSSGRRHPVLGYVRPHYGVDYAAITGTPIYAAGEGRITFSGVKGGYGKVVEINHSGGIKTLYAHMSKIAKSSRVGTYVRQGTYIGNVGSTGLSTGPHLHFGVYKNNKPINPLGQIKTARSELSGKDKKAFSEFAKEAKEILDTFVKNAAFNNNTFVIQKTLIHDDSLDEDSDEIEYSDTTSDNTPQ</sequence>
<dbReference type="Pfam" id="PF18059">
    <property type="entry name" value="Csd3_N"/>
    <property type="match status" value="1"/>
</dbReference>
<feature type="signal peptide" evidence="8">
    <location>
        <begin position="1"/>
        <end position="21"/>
    </location>
</feature>
<evidence type="ECO:0000313" key="12">
    <source>
        <dbReference type="Proteomes" id="UP000029857"/>
    </source>
</evidence>
<keyword evidence="3" id="KW-0479">Metal-binding</keyword>
<reference evidence="11 12" key="1">
    <citation type="journal article" date="2014" name="Genome Announc.">
        <title>Draft genome sequences of eight enterohepatic helicobacter species isolated from both laboratory and wild rodents.</title>
        <authorList>
            <person name="Sheh A."/>
            <person name="Shen Z."/>
            <person name="Fox J.G."/>
        </authorList>
    </citation>
    <scope>NUCLEOTIDE SEQUENCE [LARGE SCALE GENOMIC DNA]</scope>
    <source>
        <strain evidence="11 12">ATCC 49320</strain>
    </source>
</reference>
<evidence type="ECO:0000313" key="11">
    <source>
        <dbReference type="EMBL" id="TLE11517.1"/>
    </source>
</evidence>
<dbReference type="SUPFAM" id="SSF51261">
    <property type="entry name" value="Duplicated hybrid motif"/>
    <property type="match status" value="1"/>
</dbReference>
<dbReference type="RefSeq" id="WP_034563081.1">
    <property type="nucleotide sequence ID" value="NZ_FZMS01000038.1"/>
</dbReference>
<feature type="region of interest" description="Disordered" evidence="7">
    <location>
        <begin position="26"/>
        <end position="49"/>
    </location>
</feature>
<evidence type="ECO:0000256" key="8">
    <source>
        <dbReference type="SAM" id="SignalP"/>
    </source>
</evidence>
<dbReference type="CDD" id="cd12797">
    <property type="entry name" value="M23_peptidase"/>
    <property type="match status" value="1"/>
</dbReference>
<feature type="domain" description="Csd3 N-terminal" evidence="10">
    <location>
        <begin position="68"/>
        <end position="151"/>
    </location>
</feature>
<dbReference type="EMBL" id="JRPJ02000005">
    <property type="protein sequence ID" value="TLE11517.1"/>
    <property type="molecule type" value="Genomic_DNA"/>
</dbReference>
<keyword evidence="8" id="KW-0732">Signal</keyword>
<dbReference type="AlphaFoldDB" id="A0A4U8UF41"/>
<keyword evidence="2" id="KW-0645">Protease</keyword>
<evidence type="ECO:0000256" key="3">
    <source>
        <dbReference type="ARBA" id="ARBA00022723"/>
    </source>
</evidence>
<evidence type="ECO:0000259" key="10">
    <source>
        <dbReference type="Pfam" id="PF18059"/>
    </source>
</evidence>
<feature type="chain" id="PRO_5043400146" evidence="8">
    <location>
        <begin position="22"/>
        <end position="454"/>
    </location>
</feature>
<keyword evidence="4" id="KW-0378">Hydrolase</keyword>
<proteinExistence type="predicted"/>
<evidence type="ECO:0000256" key="2">
    <source>
        <dbReference type="ARBA" id="ARBA00022670"/>
    </source>
</evidence>
<comment type="caution">
    <text evidence="11">The sequence shown here is derived from an EMBL/GenBank/DDBJ whole genome shotgun (WGS) entry which is preliminary data.</text>
</comment>